<keyword evidence="2" id="KW-0812">Transmembrane</keyword>
<dbReference type="EMBL" id="JAUQSZ010000019">
    <property type="protein sequence ID" value="MDO7844688.1"/>
    <property type="molecule type" value="Genomic_DNA"/>
</dbReference>
<keyword evidence="4" id="KW-1185">Reference proteome</keyword>
<name>A0ABT9A4B8_9SPHN</name>
<protein>
    <submittedName>
        <fullName evidence="3">Uncharacterized protein</fullName>
    </submittedName>
</protein>
<evidence type="ECO:0000313" key="4">
    <source>
        <dbReference type="Proteomes" id="UP001176468"/>
    </source>
</evidence>
<feature type="transmembrane region" description="Helical" evidence="2">
    <location>
        <begin position="6"/>
        <end position="33"/>
    </location>
</feature>
<proteinExistence type="predicted"/>
<evidence type="ECO:0000313" key="3">
    <source>
        <dbReference type="EMBL" id="MDO7844688.1"/>
    </source>
</evidence>
<feature type="compositionally biased region" description="Basic and acidic residues" evidence="1">
    <location>
        <begin position="83"/>
        <end position="93"/>
    </location>
</feature>
<dbReference type="Proteomes" id="UP001176468">
    <property type="component" value="Unassembled WGS sequence"/>
</dbReference>
<keyword evidence="2" id="KW-1133">Transmembrane helix</keyword>
<organism evidence="3 4">
    <name type="scientific">Sphingomonas immobilis</name>
    <dbReference type="NCBI Taxonomy" id="3063997"/>
    <lineage>
        <taxon>Bacteria</taxon>
        <taxon>Pseudomonadati</taxon>
        <taxon>Pseudomonadota</taxon>
        <taxon>Alphaproteobacteria</taxon>
        <taxon>Sphingomonadales</taxon>
        <taxon>Sphingomonadaceae</taxon>
        <taxon>Sphingomonas</taxon>
    </lineage>
</organism>
<reference evidence="3" key="1">
    <citation type="submission" date="2023-07" db="EMBL/GenBank/DDBJ databases">
        <authorList>
            <person name="Kim M.K."/>
        </authorList>
    </citation>
    <scope>NUCLEOTIDE SEQUENCE</scope>
    <source>
        <strain evidence="3">CA1-15</strain>
    </source>
</reference>
<accession>A0ABT9A4B8</accession>
<evidence type="ECO:0000256" key="2">
    <source>
        <dbReference type="SAM" id="Phobius"/>
    </source>
</evidence>
<feature type="region of interest" description="Disordered" evidence="1">
    <location>
        <begin position="83"/>
        <end position="113"/>
    </location>
</feature>
<comment type="caution">
    <text evidence="3">The sequence shown here is derived from an EMBL/GenBank/DDBJ whole genome shotgun (WGS) entry which is preliminary data.</text>
</comment>
<gene>
    <name evidence="3" type="ORF">Q5H94_20325</name>
</gene>
<sequence>MNILKVLGITVFVMILAVLAAPFVLGVTAVALIGGSREGRAAIEMSRAEQEMEKARQASGTGAYPISDQERVMREVIAARADAERREGLRQRDYAPPADYKPGEPMSSTEPTR</sequence>
<evidence type="ECO:0000256" key="1">
    <source>
        <dbReference type="SAM" id="MobiDB-lite"/>
    </source>
</evidence>
<keyword evidence="2" id="KW-0472">Membrane</keyword>
<dbReference type="RefSeq" id="WP_304563084.1">
    <property type="nucleotide sequence ID" value="NZ_JAUQSZ010000019.1"/>
</dbReference>